<evidence type="ECO:0000256" key="7">
    <source>
        <dbReference type="ARBA" id="ARBA00024033"/>
    </source>
</evidence>
<keyword evidence="6 8" id="KW-0472">Membrane</keyword>
<dbReference type="eggNOG" id="COG1215">
    <property type="taxonomic scope" value="Bacteria"/>
</dbReference>
<comment type="similarity">
    <text evidence="7">Belongs to the glycosyltransferase 87 family.</text>
</comment>
<dbReference type="OrthoDB" id="1070018at2"/>
<feature type="transmembrane region" description="Helical" evidence="8">
    <location>
        <begin position="189"/>
        <end position="207"/>
    </location>
</feature>
<sequence length="389" mass="44917">MKQKFLKFISDYRIIFVIYIIVAAVTAYSKYKRGTGGYNNYLIFKGVFYNTLQEKNIFLQYPDLFFDSNHYGVFFSLIIAPFAMMPDGFGSVLWNVASTLVFLFAIYKLPFSDAKKSFFAWLCLQEFITAATYFQFNIILTGLLILSAVFIYERKEAQSAFAILIGTFVKVYGIVGLSAFFFIKNKIKFIISFAVIAVIFFILPMLISSKEFGIQSYIDWYVSLSEKNLSNQSLTSRQDYSLMGVVRRILGRADLSNLLFVVPGFVLFMTPYLRMKQYKFLPFQLMVLASTLLFLVLFSSGSESPTYIIAIAGVMIWFLMQKKISKIDIVLLVFVMIFTCFAFSDLFPKSIKEGVFIKYSTKAIPCIVIWFRVMYELLTKDFEKDYKLD</sequence>
<reference evidence="9 10" key="1">
    <citation type="submission" date="2014-07" db="EMBL/GenBank/DDBJ databases">
        <title>Epilithonimonas lactis LMG 22401 Genome.</title>
        <authorList>
            <person name="Pipes S.E."/>
            <person name="Stropko S.J."/>
        </authorList>
    </citation>
    <scope>NUCLEOTIDE SEQUENCE [LARGE SCALE GENOMIC DNA]</scope>
    <source>
        <strain evidence="9 10">LMG 24401</strain>
    </source>
</reference>
<evidence type="ECO:0000313" key="10">
    <source>
        <dbReference type="Proteomes" id="UP000028623"/>
    </source>
</evidence>
<dbReference type="AlphaFoldDB" id="A0A085BHS2"/>
<keyword evidence="3" id="KW-0808">Transferase</keyword>
<evidence type="ECO:0000256" key="2">
    <source>
        <dbReference type="ARBA" id="ARBA00022475"/>
    </source>
</evidence>
<dbReference type="GO" id="GO:0005886">
    <property type="term" value="C:plasma membrane"/>
    <property type="evidence" value="ECO:0007669"/>
    <property type="project" value="UniProtKB-SubCell"/>
</dbReference>
<dbReference type="EMBL" id="JPLY01000003">
    <property type="protein sequence ID" value="KFC22017.1"/>
    <property type="molecule type" value="Genomic_DNA"/>
</dbReference>
<feature type="transmembrane region" description="Helical" evidence="8">
    <location>
        <begin position="304"/>
        <end position="320"/>
    </location>
</feature>
<feature type="transmembrane region" description="Helical" evidence="8">
    <location>
        <begin position="92"/>
        <end position="109"/>
    </location>
</feature>
<dbReference type="RefSeq" id="WP_034975316.1">
    <property type="nucleotide sequence ID" value="NZ_FOFI01000003.1"/>
</dbReference>
<protein>
    <submittedName>
        <fullName evidence="9">Membrane protein</fullName>
    </submittedName>
</protein>
<evidence type="ECO:0000256" key="3">
    <source>
        <dbReference type="ARBA" id="ARBA00022679"/>
    </source>
</evidence>
<dbReference type="Proteomes" id="UP000028623">
    <property type="component" value="Unassembled WGS sequence"/>
</dbReference>
<keyword evidence="2" id="KW-1003">Cell membrane</keyword>
<dbReference type="Pfam" id="PF09594">
    <property type="entry name" value="GT87"/>
    <property type="match status" value="1"/>
</dbReference>
<comment type="caution">
    <text evidence="9">The sequence shown here is derived from an EMBL/GenBank/DDBJ whole genome shotgun (WGS) entry which is preliminary data.</text>
</comment>
<evidence type="ECO:0000256" key="1">
    <source>
        <dbReference type="ARBA" id="ARBA00004651"/>
    </source>
</evidence>
<feature type="transmembrane region" description="Helical" evidence="8">
    <location>
        <begin position="12"/>
        <end position="31"/>
    </location>
</feature>
<keyword evidence="10" id="KW-1185">Reference proteome</keyword>
<evidence type="ECO:0000256" key="5">
    <source>
        <dbReference type="ARBA" id="ARBA00022989"/>
    </source>
</evidence>
<evidence type="ECO:0000256" key="4">
    <source>
        <dbReference type="ARBA" id="ARBA00022692"/>
    </source>
</evidence>
<accession>A0A085BHS2</accession>
<feature type="transmembrane region" description="Helical" evidence="8">
    <location>
        <begin position="255"/>
        <end position="273"/>
    </location>
</feature>
<dbReference type="GO" id="GO:0016758">
    <property type="term" value="F:hexosyltransferase activity"/>
    <property type="evidence" value="ECO:0007669"/>
    <property type="project" value="InterPro"/>
</dbReference>
<organism evidence="9 10">
    <name type="scientific">Epilithonimonas lactis</name>
    <dbReference type="NCBI Taxonomy" id="421072"/>
    <lineage>
        <taxon>Bacteria</taxon>
        <taxon>Pseudomonadati</taxon>
        <taxon>Bacteroidota</taxon>
        <taxon>Flavobacteriia</taxon>
        <taxon>Flavobacteriales</taxon>
        <taxon>Weeksellaceae</taxon>
        <taxon>Chryseobacterium group</taxon>
        <taxon>Epilithonimonas</taxon>
    </lineage>
</organism>
<keyword evidence="4 8" id="KW-0812">Transmembrane</keyword>
<keyword evidence="5 8" id="KW-1133">Transmembrane helix</keyword>
<feature type="transmembrane region" description="Helical" evidence="8">
    <location>
        <begin position="280"/>
        <end position="298"/>
    </location>
</feature>
<feature type="transmembrane region" description="Helical" evidence="8">
    <location>
        <begin position="327"/>
        <end position="347"/>
    </location>
</feature>
<proteinExistence type="inferred from homology"/>
<feature type="transmembrane region" description="Helical" evidence="8">
    <location>
        <begin position="130"/>
        <end position="152"/>
    </location>
</feature>
<dbReference type="InterPro" id="IPR018584">
    <property type="entry name" value="GT87"/>
</dbReference>
<dbReference type="STRING" id="421072.SAMN04488097_2335"/>
<evidence type="ECO:0000313" key="9">
    <source>
        <dbReference type="EMBL" id="KFC22017.1"/>
    </source>
</evidence>
<evidence type="ECO:0000256" key="6">
    <source>
        <dbReference type="ARBA" id="ARBA00023136"/>
    </source>
</evidence>
<gene>
    <name evidence="9" type="ORF">IO89_08610</name>
</gene>
<evidence type="ECO:0000256" key="8">
    <source>
        <dbReference type="SAM" id="Phobius"/>
    </source>
</evidence>
<feature type="transmembrane region" description="Helical" evidence="8">
    <location>
        <begin position="158"/>
        <end position="182"/>
    </location>
</feature>
<comment type="subcellular location">
    <subcellularLocation>
        <location evidence="1">Cell membrane</location>
        <topology evidence="1">Multi-pass membrane protein</topology>
    </subcellularLocation>
</comment>
<name>A0A085BHS2_9FLAO</name>